<organism evidence="1 2">
    <name type="scientific">Choristoneura fumiferana</name>
    <name type="common">Spruce budworm moth</name>
    <name type="synonym">Archips fumiferana</name>
    <dbReference type="NCBI Taxonomy" id="7141"/>
    <lineage>
        <taxon>Eukaryota</taxon>
        <taxon>Metazoa</taxon>
        <taxon>Ecdysozoa</taxon>
        <taxon>Arthropoda</taxon>
        <taxon>Hexapoda</taxon>
        <taxon>Insecta</taxon>
        <taxon>Pterygota</taxon>
        <taxon>Neoptera</taxon>
        <taxon>Endopterygota</taxon>
        <taxon>Lepidoptera</taxon>
        <taxon>Glossata</taxon>
        <taxon>Ditrysia</taxon>
        <taxon>Tortricoidea</taxon>
        <taxon>Tortricidae</taxon>
        <taxon>Tortricinae</taxon>
        <taxon>Choristoneura</taxon>
    </lineage>
</organism>
<dbReference type="Proteomes" id="UP001064048">
    <property type="component" value="Chromosome Z"/>
</dbReference>
<dbReference type="EMBL" id="CM046131">
    <property type="protein sequence ID" value="KAI8429443.1"/>
    <property type="molecule type" value="Genomic_DNA"/>
</dbReference>
<protein>
    <submittedName>
        <fullName evidence="1">Uncharacterized protein</fullName>
    </submittedName>
</protein>
<comment type="caution">
    <text evidence="1">The sequence shown here is derived from an EMBL/GenBank/DDBJ whole genome shotgun (WGS) entry which is preliminary data.</text>
</comment>
<accession>A0ACC0JZQ7</accession>
<name>A0ACC0JZQ7_CHOFU</name>
<keyword evidence="2" id="KW-1185">Reference proteome</keyword>
<evidence type="ECO:0000313" key="1">
    <source>
        <dbReference type="EMBL" id="KAI8429443.1"/>
    </source>
</evidence>
<gene>
    <name evidence="1" type="ORF">MSG28_000083</name>
</gene>
<reference evidence="1 2" key="1">
    <citation type="journal article" date="2022" name="Genome Biol. Evol.">
        <title>The Spruce Budworm Genome: Reconstructing the Evolutionary History of Antifreeze Proteins.</title>
        <authorList>
            <person name="Beliveau C."/>
            <person name="Gagne P."/>
            <person name="Picq S."/>
            <person name="Vernygora O."/>
            <person name="Keeling C.I."/>
            <person name="Pinkney K."/>
            <person name="Doucet D."/>
            <person name="Wen F."/>
            <person name="Johnston J.S."/>
            <person name="Maaroufi H."/>
            <person name="Boyle B."/>
            <person name="Laroche J."/>
            <person name="Dewar K."/>
            <person name="Juretic N."/>
            <person name="Blackburn G."/>
            <person name="Nisole A."/>
            <person name="Brunet B."/>
            <person name="Brandao M."/>
            <person name="Lumley L."/>
            <person name="Duan J."/>
            <person name="Quan G."/>
            <person name="Lucarotti C.J."/>
            <person name="Roe A.D."/>
            <person name="Sperling F.A.H."/>
            <person name="Levesque R.C."/>
            <person name="Cusson M."/>
        </authorList>
    </citation>
    <scope>NUCLEOTIDE SEQUENCE [LARGE SCALE GENOMIC DNA]</scope>
    <source>
        <strain evidence="1">Glfc:IPQL:Cfum</strain>
    </source>
</reference>
<evidence type="ECO:0000313" key="2">
    <source>
        <dbReference type="Proteomes" id="UP001064048"/>
    </source>
</evidence>
<sequence length="292" mass="31354">MWPSSNCHRITDDKAKAIKHRYGIFPRSHSHKHIDTTRRVLYRSGACSVAYPVRVCQAPAEAGAGAGTGAGAEADEPDQPRPNITMPGAAASRPAFYNDYEDDRPPSADTDTDASKPAKKQEPKPKPDGQKKGGWLGGIFTKLSLRPPNQMILPDDKNPTIVWDNVNKRWQNTDAEEEQAARAPPPPPRAADIPAMQPPQPPSASSPLAPPASAGPPPSAPVSNIFKMQKGRHIKKSYVDVFNPSGVATRPLPPAAEVLGPALAPAPAPHHYMMPQQPYDASQPEDSPYGGM</sequence>
<proteinExistence type="predicted"/>